<dbReference type="Gene3D" id="3.40.91.30">
    <property type="match status" value="1"/>
</dbReference>
<dbReference type="Proteomes" id="UP000572635">
    <property type="component" value="Unassembled WGS sequence"/>
</dbReference>
<protein>
    <submittedName>
        <fullName evidence="2">Uncharacterized protein</fullName>
    </submittedName>
</protein>
<name>A0A7W8QJ08_9ACTN</name>
<proteinExistence type="predicted"/>
<evidence type="ECO:0000256" key="1">
    <source>
        <dbReference type="SAM" id="MobiDB-lite"/>
    </source>
</evidence>
<comment type="caution">
    <text evidence="2">The sequence shown here is derived from an EMBL/GenBank/DDBJ whole genome shotgun (WGS) entry which is preliminary data.</text>
</comment>
<dbReference type="AlphaFoldDB" id="A0A7W8QJ08"/>
<reference evidence="2 3" key="1">
    <citation type="submission" date="2020-08" db="EMBL/GenBank/DDBJ databases">
        <title>Sequencing the genomes of 1000 actinobacteria strains.</title>
        <authorList>
            <person name="Klenk H.-P."/>
        </authorList>
    </citation>
    <scope>NUCLEOTIDE SEQUENCE [LARGE SCALE GENOMIC DNA]</scope>
    <source>
        <strain evidence="2 3">DSM 44551</strain>
    </source>
</reference>
<evidence type="ECO:0000313" key="2">
    <source>
        <dbReference type="EMBL" id="MBB5431377.1"/>
    </source>
</evidence>
<feature type="region of interest" description="Disordered" evidence="1">
    <location>
        <begin position="236"/>
        <end position="260"/>
    </location>
</feature>
<evidence type="ECO:0000313" key="3">
    <source>
        <dbReference type="Proteomes" id="UP000572635"/>
    </source>
</evidence>
<accession>A0A7W8QJ08</accession>
<keyword evidence="3" id="KW-1185">Reference proteome</keyword>
<dbReference type="RefSeq" id="WP_184390998.1">
    <property type="nucleotide sequence ID" value="NZ_JACHDB010000001.1"/>
</dbReference>
<dbReference type="EMBL" id="JACHDB010000001">
    <property type="protein sequence ID" value="MBB5431377.1"/>
    <property type="molecule type" value="Genomic_DNA"/>
</dbReference>
<organism evidence="2 3">
    <name type="scientific">Nocardiopsis composta</name>
    <dbReference type="NCBI Taxonomy" id="157465"/>
    <lineage>
        <taxon>Bacteria</taxon>
        <taxon>Bacillati</taxon>
        <taxon>Actinomycetota</taxon>
        <taxon>Actinomycetes</taxon>
        <taxon>Streptosporangiales</taxon>
        <taxon>Nocardiopsidaceae</taxon>
        <taxon>Nocardiopsis</taxon>
    </lineage>
</organism>
<sequence>MSIQRIETAYWVGELFGVFIEQYETRAAHTPRGPDALDDDMTIEALPTWYAGTTFRSALEADWAATLDTFDIDWEYEPRAFTLPSGATYLPDFHLPRIRIWLEVKGTGVPRAEKAAELAGMLACRCTGPCGCETPGGEAVIVGHSPKPYTPGADFHDAIDELGYANAERRIRKHPGHPVWSSADGRSSWMGRCPHCGTAGWSLPGEADCRSCGRQWNNAWAYRPGEGGLTFVSASCRPAPPRRADTRPAPLERTATDTEH</sequence>
<gene>
    <name evidence="2" type="ORF">HDA36_001461</name>
</gene>